<dbReference type="PROSITE" id="PS00198">
    <property type="entry name" value="4FE4S_FER_1"/>
    <property type="match status" value="2"/>
</dbReference>
<feature type="domain" description="4Fe-4S ferredoxin-type" evidence="1">
    <location>
        <begin position="184"/>
        <end position="212"/>
    </location>
</feature>
<dbReference type="InterPro" id="IPR017896">
    <property type="entry name" value="4Fe4S_Fe-S-bd"/>
</dbReference>
<dbReference type="NCBIfam" id="NF038196">
    <property type="entry name" value="ferrodoxin_EFR1"/>
    <property type="match status" value="1"/>
</dbReference>
<dbReference type="PROSITE" id="PS51379">
    <property type="entry name" value="4FE4S_FER_2"/>
    <property type="match status" value="2"/>
</dbReference>
<accession>A0A9X9S876</accession>
<dbReference type="Pfam" id="PF13237">
    <property type="entry name" value="Fer4_10"/>
    <property type="match status" value="1"/>
</dbReference>
<dbReference type="AlphaFoldDB" id="A0A9X9S876"/>
<dbReference type="KEGG" id="mou:OU421_06615"/>
<reference evidence="2" key="1">
    <citation type="submission" date="2022-11" db="EMBL/GenBank/DDBJ databases">
        <title>Complete genome sequence of Methanogenium organophilum DSM 3596.</title>
        <authorList>
            <person name="Chen S.-C."/>
            <person name="Lai S.-J."/>
            <person name="You Y.-T."/>
        </authorList>
    </citation>
    <scope>NUCLEOTIDE SEQUENCE</scope>
    <source>
        <strain evidence="2">DSM 3596</strain>
    </source>
</reference>
<protein>
    <submittedName>
        <fullName evidence="2">EFR1 family ferrodoxin</fullName>
    </submittedName>
</protein>
<dbReference type="SUPFAM" id="SSF54862">
    <property type="entry name" value="4Fe-4S ferredoxins"/>
    <property type="match status" value="1"/>
</dbReference>
<dbReference type="Gene3D" id="3.30.70.20">
    <property type="match status" value="1"/>
</dbReference>
<dbReference type="InterPro" id="IPR047964">
    <property type="entry name" value="EFR1-like"/>
</dbReference>
<keyword evidence="3" id="KW-1185">Reference proteome</keyword>
<organism evidence="2 3">
    <name type="scientific">Methanogenium organophilum</name>
    <dbReference type="NCBI Taxonomy" id="2199"/>
    <lineage>
        <taxon>Archaea</taxon>
        <taxon>Methanobacteriati</taxon>
        <taxon>Methanobacteriota</taxon>
        <taxon>Stenosarchaea group</taxon>
        <taxon>Methanomicrobia</taxon>
        <taxon>Methanomicrobiales</taxon>
        <taxon>Methanomicrobiaceae</taxon>
        <taxon>Methanogenium</taxon>
    </lineage>
</organism>
<dbReference type="GeneID" id="76834759"/>
<evidence type="ECO:0000313" key="3">
    <source>
        <dbReference type="Proteomes" id="UP001163096"/>
    </source>
</evidence>
<dbReference type="InterPro" id="IPR029039">
    <property type="entry name" value="Flavoprotein-like_sf"/>
</dbReference>
<dbReference type="EMBL" id="CP113361">
    <property type="protein sequence ID" value="WAI02540.1"/>
    <property type="molecule type" value="Genomic_DNA"/>
</dbReference>
<dbReference type="GO" id="GO:0016491">
    <property type="term" value="F:oxidoreductase activity"/>
    <property type="evidence" value="ECO:0007669"/>
    <property type="project" value="UniProtKB-ARBA"/>
</dbReference>
<evidence type="ECO:0000259" key="1">
    <source>
        <dbReference type="PROSITE" id="PS51379"/>
    </source>
</evidence>
<dbReference type="RefSeq" id="WP_268187836.1">
    <property type="nucleotide sequence ID" value="NZ_CP113361.1"/>
</dbReference>
<proteinExistence type="predicted"/>
<dbReference type="Proteomes" id="UP001163096">
    <property type="component" value="Chromosome"/>
</dbReference>
<dbReference type="InterPro" id="IPR017900">
    <property type="entry name" value="4Fe4S_Fe_S_CS"/>
</dbReference>
<feature type="domain" description="4Fe-4S ferredoxin-type" evidence="1">
    <location>
        <begin position="213"/>
        <end position="241"/>
    </location>
</feature>
<gene>
    <name evidence="2" type="ORF">OU421_06615</name>
</gene>
<dbReference type="SUPFAM" id="SSF52218">
    <property type="entry name" value="Flavoproteins"/>
    <property type="match status" value="1"/>
</dbReference>
<sequence length="265" mass="29245">MKTILYYFTGTGNSLWAARELACHIPDTELIPMAKVIHSGGEITVQEGRIGFVFPVYIGGPPLMVSEFARKINLDSADGIFALVTMAGAGDGAWKRIKTILKKRSYQMGGAYSLKMPTNYMLLGDVLPEDQEIEVITEARTEIKRIAEQINAGDLGFEKGPFLTNLFNSAMYQPLKGQLRSQGSRFRADEKCNGCGTCELVCPAYNITVSGMEPPKWGNACESCFACINYCPRNAIQSGKKTVARGRYHHPDVSIRDLMVQNGRE</sequence>
<evidence type="ECO:0000313" key="2">
    <source>
        <dbReference type="EMBL" id="WAI02540.1"/>
    </source>
</evidence>
<name>A0A9X9S876_METOG</name>